<dbReference type="OrthoDB" id="305468at2"/>
<protein>
    <submittedName>
        <fullName evidence="4">Cell envelope-related transcriptional attenuator</fullName>
    </submittedName>
</protein>
<dbReference type="RefSeq" id="WP_015739929.1">
    <property type="nucleotide sequence ID" value="NC_013385.1"/>
</dbReference>
<reference evidence="4 5" key="1">
    <citation type="submission" date="2009-10" db="EMBL/GenBank/DDBJ databases">
        <title>Complete sequence of chromosome of Ammonifex degensii KC4.</title>
        <authorList>
            <consortium name="US DOE Joint Genome Institute"/>
            <person name="Kerfeld C."/>
            <person name="Goodner B."/>
            <person name="Huber H."/>
            <person name="Stetter K."/>
            <person name="Lucas S."/>
            <person name="Copeland A."/>
            <person name="Lapidus A."/>
            <person name="Glavina del Rio T."/>
            <person name="Dalin E."/>
            <person name="Tice H."/>
            <person name="Bruce D."/>
            <person name="Goodwin L."/>
            <person name="Pitluck S."/>
            <person name="Saunders E."/>
            <person name="Brettin T."/>
            <person name="Detter J.C."/>
            <person name="Han C."/>
            <person name="Larimer F."/>
            <person name="Land M."/>
            <person name="Hauser L."/>
            <person name="Kyrpides N."/>
            <person name="Ovchinnikova G."/>
            <person name="Richardson P."/>
        </authorList>
    </citation>
    <scope>NUCLEOTIDE SEQUENCE [LARGE SCALE GENOMIC DNA]</scope>
    <source>
        <strain evidence="5">DSM 10501 / KC4</strain>
    </source>
</reference>
<dbReference type="PANTHER" id="PTHR33392">
    <property type="entry name" value="POLYISOPRENYL-TEICHOIC ACID--PEPTIDOGLYCAN TEICHOIC ACID TRANSFERASE TAGU"/>
    <property type="match status" value="1"/>
</dbReference>
<feature type="domain" description="Cell envelope-related transcriptional attenuator" evidence="3">
    <location>
        <begin position="69"/>
        <end position="218"/>
    </location>
</feature>
<evidence type="ECO:0000259" key="3">
    <source>
        <dbReference type="Pfam" id="PF03816"/>
    </source>
</evidence>
<dbReference type="InterPro" id="IPR050922">
    <property type="entry name" value="LytR/CpsA/Psr_CW_biosynth"/>
</dbReference>
<evidence type="ECO:0000256" key="2">
    <source>
        <dbReference type="SAM" id="MobiDB-lite"/>
    </source>
</evidence>
<dbReference type="InterPro" id="IPR004474">
    <property type="entry name" value="LytR_CpsA_psr"/>
</dbReference>
<feature type="compositionally biased region" description="Basic and acidic residues" evidence="2">
    <location>
        <begin position="360"/>
        <end position="372"/>
    </location>
</feature>
<dbReference type="PANTHER" id="PTHR33392:SF6">
    <property type="entry name" value="POLYISOPRENYL-TEICHOIC ACID--PEPTIDOGLYCAN TEICHOIC ACID TRANSFERASE TAGU"/>
    <property type="match status" value="1"/>
</dbReference>
<evidence type="ECO:0000313" key="4">
    <source>
        <dbReference type="EMBL" id="ACX53052.1"/>
    </source>
</evidence>
<feature type="compositionally biased region" description="Low complexity" evidence="2">
    <location>
        <begin position="400"/>
        <end position="418"/>
    </location>
</feature>
<dbReference type="EMBL" id="CP001785">
    <property type="protein sequence ID" value="ACX53052.1"/>
    <property type="molecule type" value="Genomic_DNA"/>
</dbReference>
<organism evidence="4 5">
    <name type="scientific">Ammonifex degensii (strain DSM 10501 / KC4)</name>
    <dbReference type="NCBI Taxonomy" id="429009"/>
    <lineage>
        <taxon>Bacteria</taxon>
        <taxon>Bacillati</taxon>
        <taxon>Bacillota</taxon>
        <taxon>Clostridia</taxon>
        <taxon>Thermoanaerobacterales</taxon>
        <taxon>Thermoanaerobacteraceae</taxon>
        <taxon>Ammonifex</taxon>
    </lineage>
</organism>
<proteinExistence type="inferred from homology"/>
<feature type="compositionally biased region" description="Low complexity" evidence="2">
    <location>
        <begin position="310"/>
        <end position="323"/>
    </location>
</feature>
<dbReference type="Gene3D" id="3.40.630.190">
    <property type="entry name" value="LCP protein"/>
    <property type="match status" value="1"/>
</dbReference>
<evidence type="ECO:0000256" key="1">
    <source>
        <dbReference type="ARBA" id="ARBA00006068"/>
    </source>
</evidence>
<dbReference type="STRING" id="429009.Adeg_1973"/>
<name>C9R9S3_AMMDK</name>
<dbReference type="NCBIfam" id="TIGR00350">
    <property type="entry name" value="lytR_cpsA_psr"/>
    <property type="match status" value="1"/>
</dbReference>
<evidence type="ECO:0000313" key="5">
    <source>
        <dbReference type="Proteomes" id="UP000002620"/>
    </source>
</evidence>
<dbReference type="Proteomes" id="UP000002620">
    <property type="component" value="Chromosome"/>
</dbReference>
<comment type="similarity">
    <text evidence="1">Belongs to the LytR/CpsA/Psr (LCP) family.</text>
</comment>
<dbReference type="eggNOG" id="COG1316">
    <property type="taxonomic scope" value="Bacteria"/>
</dbReference>
<sequence>MTRRLKSPRRLWLTLALLLLLVAAGAYGAWQYLLPRGLIPGVGENALAAEKIHLLVLGSDARKGETRARSDSIMYICADPGKKRIIALSIPRDTLVDIPGHGRTRINEAMFYGGPELSCRVVSDLIGQPVDYYVVLSFEGFVKLIDALGGITIDVEKDMYHYDPQNGGIYSINLKKGKQRLDGRHALMYVRYRSDPLGDIARVERQQKFLRALVEEMTKPSNLLRLPILLPKIWDCFTTNLPFNQAVALAKLAADLHDVQVITGTLPGHFGNDPYWHVDPREAQEVIARLMEGEPIKQFILETPAGVEVKTSPRTVPTTVPSHTYDHSGQRSTSPDRTGPAGINSKSTDVKTGTGSSEKLPLEKTKLPEVKIEPAPTEPSLSSGKEEPSTPTAPQPAPAPSENKGTATGDKTTGGTQP</sequence>
<gene>
    <name evidence="4" type="ordered locus">Adeg_1973</name>
</gene>
<feature type="region of interest" description="Disordered" evidence="2">
    <location>
        <begin position="310"/>
        <end position="418"/>
    </location>
</feature>
<dbReference type="AlphaFoldDB" id="C9R9S3"/>
<keyword evidence="5" id="KW-1185">Reference proteome</keyword>
<dbReference type="KEGG" id="adg:Adeg_1973"/>
<dbReference type="HOGENOM" id="CLU_016455_5_5_9"/>
<accession>C9R9S3</accession>
<feature type="compositionally biased region" description="Polar residues" evidence="2">
    <location>
        <begin position="344"/>
        <end position="357"/>
    </location>
</feature>
<dbReference type="Pfam" id="PF03816">
    <property type="entry name" value="LytR_cpsA_psr"/>
    <property type="match status" value="1"/>
</dbReference>